<dbReference type="Proteomes" id="UP000294673">
    <property type="component" value="Segment"/>
</dbReference>
<organism evidence="2 3">
    <name type="scientific">Escherichia phage vB_EcoM_Goslar</name>
    <dbReference type="NCBI Taxonomy" id="2502409"/>
    <lineage>
        <taxon>Viruses</taxon>
        <taxon>Duplodnaviria</taxon>
        <taxon>Heunggongvirae</taxon>
        <taxon>Uroviricota</taxon>
        <taxon>Caudoviricetes</taxon>
        <taxon>Chimalliviridae</taxon>
        <taxon>Goslarvirus</taxon>
        <taxon>Goslarvirus goslar</taxon>
    </lineage>
</organism>
<dbReference type="SUPFAM" id="SSF109604">
    <property type="entry name" value="HD-domain/PDEase-like"/>
    <property type="match status" value="1"/>
</dbReference>
<evidence type="ECO:0000259" key="1">
    <source>
        <dbReference type="Pfam" id="PF01966"/>
    </source>
</evidence>
<dbReference type="Pfam" id="PF01966">
    <property type="entry name" value="HD"/>
    <property type="match status" value="1"/>
</dbReference>
<evidence type="ECO:0000313" key="3">
    <source>
        <dbReference type="Proteomes" id="UP000294673"/>
    </source>
</evidence>
<dbReference type="Gene3D" id="1.10.3210.10">
    <property type="entry name" value="Hypothetical protein af1432"/>
    <property type="match status" value="1"/>
</dbReference>
<proteinExistence type="predicted"/>
<evidence type="ECO:0000313" key="2">
    <source>
        <dbReference type="EMBL" id="QBO63952.1"/>
    </source>
</evidence>
<organismHost>
    <name type="scientific">Escherichia coli</name>
    <dbReference type="NCBI Taxonomy" id="562"/>
</organismHost>
<reference evidence="2 3" key="1">
    <citation type="submission" date="2018-12" db="EMBL/GenBank/DDBJ databases">
        <title>Still something new to discover - new insights into E. coli phage diversity and taxonomy.</title>
        <authorList>
            <person name="Korf I.H.E."/>
            <person name="Adriaennsens E."/>
            <person name="Dreiseikelmann B."/>
            <person name="Kropinski A."/>
            <person name="Nimtz M."/>
            <person name="Meier-Kolthoff J.P."/>
            <person name="Rohde M."/>
            <person name="van Raaij M."/>
            <person name="Wittmann J."/>
        </authorList>
    </citation>
    <scope>NUCLEOTIDE SEQUENCE [LARGE SCALE GENOMIC DNA]</scope>
</reference>
<sequence>MKSLYSLDCLNFLSPETRTEVIENIRKNDLAHQEEHVLAVVELANELADVVGIIRPTERRRLLTAAFMHDIACHENRTYHHLIGGIRASVILLRNEQHIFTPEDIEEIRVLIAEHRASYSGPRSSVASQVLRLADMGRLDSERFGIRAIEHRYGQMSKEFALQETADYLISKFAPDGYAWITYPALGQQLYMKEIAVIKSLCADRDKLIAYLDDVYTYVEKKHGEIMC</sequence>
<feature type="domain" description="HD" evidence="1">
    <location>
        <begin position="35"/>
        <end position="135"/>
    </location>
</feature>
<accession>A0A482GII7</accession>
<dbReference type="EMBL" id="MK327938">
    <property type="protein sequence ID" value="QBO63952.1"/>
    <property type="molecule type" value="Genomic_DNA"/>
</dbReference>
<keyword evidence="3" id="KW-1185">Reference proteome</keyword>
<name>A0A482GII7_BPGOS</name>
<gene>
    <name evidence="2" type="ORF">Goslar_00159</name>
</gene>
<dbReference type="InterPro" id="IPR006674">
    <property type="entry name" value="HD_domain"/>
</dbReference>
<protein>
    <submittedName>
        <fullName evidence="2">Putative HD superfamily hydrolase</fullName>
    </submittedName>
</protein>
<keyword evidence="2" id="KW-0378">Hydrolase</keyword>
<dbReference type="GO" id="GO:0016787">
    <property type="term" value="F:hydrolase activity"/>
    <property type="evidence" value="ECO:0007669"/>
    <property type="project" value="UniProtKB-KW"/>
</dbReference>